<dbReference type="Pfam" id="PF00583">
    <property type="entry name" value="Acetyltransf_1"/>
    <property type="match status" value="1"/>
</dbReference>
<dbReference type="Gene3D" id="3.40.630.30">
    <property type="match status" value="1"/>
</dbReference>
<dbReference type="AlphaFoldDB" id="A0A517MBM1"/>
<reference evidence="3 4" key="1">
    <citation type="submission" date="2019-02" db="EMBL/GenBank/DDBJ databases">
        <title>Deep-cultivation of Planctomycetes and their phenomic and genomic characterization uncovers novel biology.</title>
        <authorList>
            <person name="Wiegand S."/>
            <person name="Jogler M."/>
            <person name="Boedeker C."/>
            <person name="Pinto D."/>
            <person name="Vollmers J."/>
            <person name="Rivas-Marin E."/>
            <person name="Kohn T."/>
            <person name="Peeters S.H."/>
            <person name="Heuer A."/>
            <person name="Rast P."/>
            <person name="Oberbeckmann S."/>
            <person name="Bunk B."/>
            <person name="Jeske O."/>
            <person name="Meyerdierks A."/>
            <person name="Storesund J.E."/>
            <person name="Kallscheuer N."/>
            <person name="Luecker S."/>
            <person name="Lage O.M."/>
            <person name="Pohl T."/>
            <person name="Merkel B.J."/>
            <person name="Hornburger P."/>
            <person name="Mueller R.-W."/>
            <person name="Bruemmer F."/>
            <person name="Labrenz M."/>
            <person name="Spormann A.M."/>
            <person name="Op den Camp H."/>
            <person name="Overmann J."/>
            <person name="Amann R."/>
            <person name="Jetten M.S.M."/>
            <person name="Mascher T."/>
            <person name="Medema M.H."/>
            <person name="Devos D.P."/>
            <person name="Kaster A.-K."/>
            <person name="Ovreas L."/>
            <person name="Rohde M."/>
            <person name="Galperin M.Y."/>
            <person name="Jogler C."/>
        </authorList>
    </citation>
    <scope>NUCLEOTIDE SEQUENCE [LARGE SCALE GENOMIC DNA]</scope>
    <source>
        <strain evidence="3 4">FF011L</strain>
    </source>
</reference>
<feature type="domain" description="N-acetyltransferase" evidence="2">
    <location>
        <begin position="177"/>
        <end position="329"/>
    </location>
</feature>
<dbReference type="CDD" id="cd04301">
    <property type="entry name" value="NAT_SF"/>
    <property type="match status" value="1"/>
</dbReference>
<protein>
    <submittedName>
        <fullName evidence="3">Acetyltransferase (GNAT) family protein</fullName>
    </submittedName>
</protein>
<feature type="region of interest" description="Disordered" evidence="1">
    <location>
        <begin position="149"/>
        <end position="179"/>
    </location>
</feature>
<dbReference type="PROSITE" id="PS51186">
    <property type="entry name" value="GNAT"/>
    <property type="match status" value="1"/>
</dbReference>
<evidence type="ECO:0000313" key="4">
    <source>
        <dbReference type="Proteomes" id="UP000320672"/>
    </source>
</evidence>
<organism evidence="3 4">
    <name type="scientific">Roseimaritima multifibrata</name>
    <dbReference type="NCBI Taxonomy" id="1930274"/>
    <lineage>
        <taxon>Bacteria</taxon>
        <taxon>Pseudomonadati</taxon>
        <taxon>Planctomycetota</taxon>
        <taxon>Planctomycetia</taxon>
        <taxon>Pirellulales</taxon>
        <taxon>Pirellulaceae</taxon>
        <taxon>Roseimaritima</taxon>
    </lineage>
</organism>
<accession>A0A517MBM1</accession>
<gene>
    <name evidence="3" type="ORF">FF011L_10360</name>
</gene>
<evidence type="ECO:0000256" key="1">
    <source>
        <dbReference type="SAM" id="MobiDB-lite"/>
    </source>
</evidence>
<evidence type="ECO:0000313" key="3">
    <source>
        <dbReference type="EMBL" id="QDS92294.1"/>
    </source>
</evidence>
<name>A0A517MBM1_9BACT</name>
<dbReference type="GO" id="GO:0016747">
    <property type="term" value="F:acyltransferase activity, transferring groups other than amino-acyl groups"/>
    <property type="evidence" value="ECO:0007669"/>
    <property type="project" value="InterPro"/>
</dbReference>
<dbReference type="KEGG" id="rml:FF011L_10360"/>
<dbReference type="RefSeq" id="WP_218933018.1">
    <property type="nucleotide sequence ID" value="NZ_CP036262.1"/>
</dbReference>
<sequence length="330" mass="35631">MPIPYQLTPSKTADIPQLAQFATQTLSIGRQHLALSQLADALKQRGADAVFGSQCLGTDGMLAACLATRISPDAAMLVGCSQTEDVAGSELLEPTLAHLLEQLSATGIRFVQACWDDSPDAPPFEKNGFQFIANLDYLAGTIENLQASSNDQSERLKAGTKASSTDPTPPESTSAIEAFDPDNAQDRLDIYKVVADTFEKTLDCPRLNHFRPPQTIVDAYLDSPAFEPAGWRIFRQGGKPIACLITTPYASANTLELTYMGAIPEVRGQGWGGKIIDEAIVIAKQFKLTELILAVDAKNQPAIDIYHRTGLTSIAKEAVWGCRLPQSLPI</sequence>
<feature type="compositionally biased region" description="Low complexity" evidence="1">
    <location>
        <begin position="163"/>
        <end position="174"/>
    </location>
</feature>
<dbReference type="Proteomes" id="UP000320672">
    <property type="component" value="Chromosome"/>
</dbReference>
<keyword evidence="4" id="KW-1185">Reference proteome</keyword>
<dbReference type="InterPro" id="IPR016181">
    <property type="entry name" value="Acyl_CoA_acyltransferase"/>
</dbReference>
<dbReference type="SUPFAM" id="SSF55729">
    <property type="entry name" value="Acyl-CoA N-acyltransferases (Nat)"/>
    <property type="match status" value="1"/>
</dbReference>
<dbReference type="EMBL" id="CP036262">
    <property type="protein sequence ID" value="QDS92294.1"/>
    <property type="molecule type" value="Genomic_DNA"/>
</dbReference>
<keyword evidence="3" id="KW-0808">Transferase</keyword>
<evidence type="ECO:0000259" key="2">
    <source>
        <dbReference type="PROSITE" id="PS51186"/>
    </source>
</evidence>
<dbReference type="InterPro" id="IPR000182">
    <property type="entry name" value="GNAT_dom"/>
</dbReference>
<proteinExistence type="predicted"/>